<dbReference type="OrthoDB" id="2066at2759"/>
<dbReference type="GO" id="GO:0010020">
    <property type="term" value="P:chloroplast fission"/>
    <property type="evidence" value="ECO:0007669"/>
    <property type="project" value="TreeGrafter"/>
</dbReference>
<proteinExistence type="predicted"/>
<evidence type="ECO:0000313" key="2">
    <source>
        <dbReference type="Proteomes" id="UP000585474"/>
    </source>
</evidence>
<comment type="caution">
    <text evidence="1">The sequence shown here is derived from an EMBL/GenBank/DDBJ whole genome shotgun (WGS) entry which is preliminary data.</text>
</comment>
<evidence type="ECO:0000313" key="1">
    <source>
        <dbReference type="EMBL" id="GFZ01042.1"/>
    </source>
</evidence>
<dbReference type="Proteomes" id="UP000585474">
    <property type="component" value="Unassembled WGS sequence"/>
</dbReference>
<dbReference type="EMBL" id="BJWL01000014">
    <property type="protein sequence ID" value="GFZ01042.1"/>
    <property type="molecule type" value="Genomic_DNA"/>
</dbReference>
<dbReference type="InterPro" id="IPR003425">
    <property type="entry name" value="CCB3/YggT"/>
</dbReference>
<dbReference type="PANTHER" id="PTHR33219:SF14">
    <property type="entry name" value="PROTEIN COFACTOR ASSEMBLY OF COMPLEX C SUBUNIT B CCB3, CHLOROPLASTIC-RELATED"/>
    <property type="match status" value="1"/>
</dbReference>
<accession>A0A7J0FQP4</accession>
<name>A0A7J0FQP4_9ERIC</name>
<dbReference type="PANTHER" id="PTHR33219">
    <property type="entry name" value="YLMG HOMOLOG PROTEIN 2, CHLOROPLASTIC"/>
    <property type="match status" value="1"/>
</dbReference>
<dbReference type="AlphaFoldDB" id="A0A7J0FQP4"/>
<reference evidence="1 2" key="1">
    <citation type="submission" date="2019-07" db="EMBL/GenBank/DDBJ databases">
        <title>De Novo Assembly of kiwifruit Actinidia rufa.</title>
        <authorList>
            <person name="Sugita-Konishi S."/>
            <person name="Sato K."/>
            <person name="Mori E."/>
            <person name="Abe Y."/>
            <person name="Kisaki G."/>
            <person name="Hamano K."/>
            <person name="Suezawa K."/>
            <person name="Otani M."/>
            <person name="Fukuda T."/>
            <person name="Manabe T."/>
            <person name="Gomi K."/>
            <person name="Tabuchi M."/>
            <person name="Akimitsu K."/>
            <person name="Kataoka I."/>
        </authorList>
    </citation>
    <scope>NUCLEOTIDE SEQUENCE [LARGE SCALE GENOMIC DNA]</scope>
    <source>
        <strain evidence="2">cv. Fuchu</strain>
    </source>
</reference>
<dbReference type="Pfam" id="PF02325">
    <property type="entry name" value="CCB3_YggT"/>
    <property type="match status" value="1"/>
</dbReference>
<protein>
    <submittedName>
        <fullName evidence="1">YGGT family protein</fullName>
    </submittedName>
</protein>
<sequence length="163" mass="17950">MASFGPRECHVITNGHPTRPPCHCHLSPSCNKKGRRAKCKMRHQSVTLQPHSPLPCTRTRGTGAGVDSWCYFFYSTLCDPYLNIFRGLIPSLGGTLDLLPILAFLVLNAFTSTVAALPTELSPTGISQELPTSCTTTYNLSTSQQKWMRRLYGSRRTSSSGDN</sequence>
<keyword evidence="2" id="KW-1185">Reference proteome</keyword>
<dbReference type="GO" id="GO:0016020">
    <property type="term" value="C:membrane"/>
    <property type="evidence" value="ECO:0007669"/>
    <property type="project" value="InterPro"/>
</dbReference>
<gene>
    <name evidence="1" type="ORF">Acr_14g0006770</name>
</gene>
<organism evidence="1 2">
    <name type="scientific">Actinidia rufa</name>
    <dbReference type="NCBI Taxonomy" id="165716"/>
    <lineage>
        <taxon>Eukaryota</taxon>
        <taxon>Viridiplantae</taxon>
        <taxon>Streptophyta</taxon>
        <taxon>Embryophyta</taxon>
        <taxon>Tracheophyta</taxon>
        <taxon>Spermatophyta</taxon>
        <taxon>Magnoliopsida</taxon>
        <taxon>eudicotyledons</taxon>
        <taxon>Gunneridae</taxon>
        <taxon>Pentapetalae</taxon>
        <taxon>asterids</taxon>
        <taxon>Ericales</taxon>
        <taxon>Actinidiaceae</taxon>
        <taxon>Actinidia</taxon>
    </lineage>
</organism>